<dbReference type="PROSITE" id="PS50405">
    <property type="entry name" value="GST_CTER"/>
    <property type="match status" value="1"/>
</dbReference>
<reference evidence="3 4" key="1">
    <citation type="submission" date="2015-01" db="EMBL/GenBank/DDBJ databases">
        <title>Vibrio sp. C5 JCM 19232 whole genome shotgun sequence.</title>
        <authorList>
            <person name="Sawabe T."/>
            <person name="Meirelles P."/>
            <person name="Feng G."/>
            <person name="Sayaka M."/>
            <person name="Hattori M."/>
            <person name="Ohkuma M."/>
        </authorList>
    </citation>
    <scope>NUCLEOTIDE SEQUENCE [LARGE SCALE GENOMIC DNA]</scope>
    <source>
        <strain evidence="3 4">JCM19232</strain>
    </source>
</reference>
<dbReference type="Gene3D" id="3.40.30.10">
    <property type="entry name" value="Glutaredoxin"/>
    <property type="match status" value="1"/>
</dbReference>
<dbReference type="InterPro" id="IPR010987">
    <property type="entry name" value="Glutathione-S-Trfase_C-like"/>
</dbReference>
<dbReference type="AlphaFoldDB" id="A0A0B8P2A5"/>
<dbReference type="EC" id="2.5.1.18" evidence="3"/>
<dbReference type="GO" id="GO:0004364">
    <property type="term" value="F:glutathione transferase activity"/>
    <property type="evidence" value="ECO:0007669"/>
    <property type="project" value="UniProtKB-EC"/>
</dbReference>
<accession>A0A0B8P2A5</accession>
<evidence type="ECO:0000259" key="2">
    <source>
        <dbReference type="PROSITE" id="PS50405"/>
    </source>
</evidence>
<dbReference type="SFLD" id="SFLDG00358">
    <property type="entry name" value="Main_(cytGST)"/>
    <property type="match status" value="1"/>
</dbReference>
<evidence type="ECO:0000259" key="1">
    <source>
        <dbReference type="PROSITE" id="PS50404"/>
    </source>
</evidence>
<keyword evidence="3" id="KW-0413">Isomerase</keyword>
<dbReference type="Pfam" id="PF00043">
    <property type="entry name" value="GST_C"/>
    <property type="match status" value="1"/>
</dbReference>
<name>A0A0B8P2A5_9VIBR</name>
<dbReference type="EMBL" id="BBSA01000001">
    <property type="protein sequence ID" value="GAM60356.1"/>
    <property type="molecule type" value="Genomic_DNA"/>
</dbReference>
<dbReference type="InterPro" id="IPR004045">
    <property type="entry name" value="Glutathione_S-Trfase_N"/>
</dbReference>
<dbReference type="SUPFAM" id="SSF52833">
    <property type="entry name" value="Thioredoxin-like"/>
    <property type="match status" value="1"/>
</dbReference>
<dbReference type="Gene3D" id="1.20.1050.10">
    <property type="match status" value="1"/>
</dbReference>
<dbReference type="InterPro" id="IPR036282">
    <property type="entry name" value="Glutathione-S-Trfase_C_sf"/>
</dbReference>
<comment type="caution">
    <text evidence="3">The sequence shown here is derived from an EMBL/GenBank/DDBJ whole genome shotgun (WGS) entry which is preliminary data.</text>
</comment>
<dbReference type="InterPro" id="IPR036249">
    <property type="entry name" value="Thioredoxin-like_sf"/>
</dbReference>
<evidence type="ECO:0000313" key="4">
    <source>
        <dbReference type="Proteomes" id="UP000031670"/>
    </source>
</evidence>
<evidence type="ECO:0000313" key="3">
    <source>
        <dbReference type="EMBL" id="GAM60356.1"/>
    </source>
</evidence>
<protein>
    <submittedName>
        <fullName evidence="3">Maleylacetoacetate isomerase</fullName>
        <ecNumber evidence="3">2.5.1.18</ecNumber>
    </submittedName>
</protein>
<sequence>MGIIHPTNKTVLDLKGLHLYHTGFSNCAMRVRLALEEKGLDWESHPINLMKGEQLTKEYIGINPNAVVPTLVDDGVVIIDSADIIDYIDSKFVPNSLRPESETEQKRMFEWMYLARDNHLSIKTYMYSNTASSDKMKRSEEVMADYRKNQTFDKALLEFHERFNSNEGFSEQDVIDATSVIDACFKKMDERLKDHKWLAGDDFSLADIAWVPQLIVLKVANYPFENYKHLEAWKNEIIKRPSFKRAILDWLPAMGK</sequence>
<dbReference type="GO" id="GO:0016853">
    <property type="term" value="F:isomerase activity"/>
    <property type="evidence" value="ECO:0007669"/>
    <property type="project" value="UniProtKB-KW"/>
</dbReference>
<dbReference type="InterPro" id="IPR004046">
    <property type="entry name" value="GST_C"/>
</dbReference>
<feature type="domain" description="GST C-terminal" evidence="2">
    <location>
        <begin position="134"/>
        <end position="256"/>
    </location>
</feature>
<dbReference type="SFLD" id="SFLDS00019">
    <property type="entry name" value="Glutathione_Transferase_(cytos"/>
    <property type="match status" value="1"/>
</dbReference>
<dbReference type="PANTHER" id="PTHR44051:SF8">
    <property type="entry name" value="GLUTATHIONE S-TRANSFERASE GSTA"/>
    <property type="match status" value="1"/>
</dbReference>
<keyword evidence="3" id="KW-0808">Transferase</keyword>
<organism evidence="3 4">
    <name type="scientific">Vibrio ishigakensis</name>
    <dbReference type="NCBI Taxonomy" id="1481914"/>
    <lineage>
        <taxon>Bacteria</taxon>
        <taxon>Pseudomonadati</taxon>
        <taxon>Pseudomonadota</taxon>
        <taxon>Gammaproteobacteria</taxon>
        <taxon>Vibrionales</taxon>
        <taxon>Vibrionaceae</taxon>
        <taxon>Vibrio</taxon>
    </lineage>
</organism>
<proteinExistence type="predicted"/>
<dbReference type="PANTHER" id="PTHR44051">
    <property type="entry name" value="GLUTATHIONE S-TRANSFERASE-RELATED"/>
    <property type="match status" value="1"/>
</dbReference>
<dbReference type="PROSITE" id="PS50404">
    <property type="entry name" value="GST_NTER"/>
    <property type="match status" value="1"/>
</dbReference>
<dbReference type="Proteomes" id="UP000031670">
    <property type="component" value="Unassembled WGS sequence"/>
</dbReference>
<dbReference type="SUPFAM" id="SSF47616">
    <property type="entry name" value="GST C-terminal domain-like"/>
    <property type="match status" value="1"/>
</dbReference>
<dbReference type="Pfam" id="PF13417">
    <property type="entry name" value="GST_N_3"/>
    <property type="match status" value="1"/>
</dbReference>
<feature type="domain" description="GST N-terminal" evidence="1">
    <location>
        <begin position="15"/>
        <end position="96"/>
    </location>
</feature>
<dbReference type="InterPro" id="IPR040079">
    <property type="entry name" value="Glutathione_S-Trfase"/>
</dbReference>
<reference evidence="3 4" key="2">
    <citation type="submission" date="2015-01" db="EMBL/GenBank/DDBJ databases">
        <authorList>
            <consortium name="NBRP consortium"/>
            <person name="Sawabe T."/>
            <person name="Meirelles P."/>
            <person name="Feng G."/>
            <person name="Sayaka M."/>
            <person name="Hattori M."/>
            <person name="Ohkuma M."/>
        </authorList>
    </citation>
    <scope>NUCLEOTIDE SEQUENCE [LARGE SCALE GENOMIC DNA]</scope>
    <source>
        <strain evidence="3 4">JCM19232</strain>
    </source>
</reference>
<gene>
    <name evidence="3" type="ORF">JCM19232_689</name>
</gene>